<gene>
    <name evidence="10" type="ORF">SI7747_05006692</name>
</gene>
<keyword evidence="11" id="KW-1185">Reference proteome</keyword>
<feature type="signal peptide" evidence="9">
    <location>
        <begin position="1"/>
        <end position="22"/>
    </location>
</feature>
<dbReference type="InterPro" id="IPR011050">
    <property type="entry name" value="Pectin_lyase_fold/virulence"/>
</dbReference>
<dbReference type="EMBL" id="CACRZD030000005">
    <property type="protein sequence ID" value="CAA6660273.1"/>
    <property type="molecule type" value="Genomic_DNA"/>
</dbReference>
<dbReference type="GO" id="GO:0005975">
    <property type="term" value="P:carbohydrate metabolic process"/>
    <property type="evidence" value="ECO:0007669"/>
    <property type="project" value="InterPro"/>
</dbReference>
<evidence type="ECO:0000256" key="6">
    <source>
        <dbReference type="ARBA" id="ARBA00023295"/>
    </source>
</evidence>
<accession>A0A7I8IR43</accession>
<comment type="subcellular location">
    <subcellularLocation>
        <location evidence="1">Secreted</location>
        <location evidence="1">Cell wall</location>
    </subcellularLocation>
</comment>
<evidence type="ECO:0000256" key="5">
    <source>
        <dbReference type="ARBA" id="ARBA00022801"/>
    </source>
</evidence>
<keyword evidence="4" id="KW-0964">Secreted</keyword>
<name>A0A7I8IR43_SPIIN</name>
<evidence type="ECO:0000256" key="1">
    <source>
        <dbReference type="ARBA" id="ARBA00004191"/>
    </source>
</evidence>
<sequence>MASLRSSLSLLLVVAFFHPTSSDDTVYDLVSFGANPDGQTDSAAPLLKAWLAACGSPAPATIRLPSGRFFLSRAAMNGPCNNRRVTIQMDGTFEAPSSYADSEDWISFDHVDGVSIIGGTIDGRGASLWDCKAKGLSCPRGSRVVAVSGILQLEEHLISGLTSLNSKLYHIVIDRCQNVLVQGVKISAPADSPNTDGVHVQGSADVTIVATGIGTGDDCISVGPGTSNLWIERVACGPGHGIMQNVTVKTAVFTGTQNGLRIKTWGRPSDGFNVENPIVITQSYCPNHKDAPDSGVKISQVTYSDIQGSSANPVAVDFSCSPTNPCSEIGLENIKLTYGNNAANASCKNADGSASGFVIPPSCL</sequence>
<evidence type="ECO:0000256" key="8">
    <source>
        <dbReference type="RuleBase" id="RU361169"/>
    </source>
</evidence>
<dbReference type="PANTHER" id="PTHR31375">
    <property type="match status" value="1"/>
</dbReference>
<proteinExistence type="inferred from homology"/>
<dbReference type="GO" id="GO:0071555">
    <property type="term" value="P:cell wall organization"/>
    <property type="evidence" value="ECO:0007669"/>
    <property type="project" value="UniProtKB-KW"/>
</dbReference>
<evidence type="ECO:0000256" key="7">
    <source>
        <dbReference type="ARBA" id="ARBA00023316"/>
    </source>
</evidence>
<evidence type="ECO:0000313" key="11">
    <source>
        <dbReference type="Proteomes" id="UP001189122"/>
    </source>
</evidence>
<comment type="similarity">
    <text evidence="2 8">Belongs to the glycosyl hydrolase 28 family.</text>
</comment>
<dbReference type="InterPro" id="IPR012334">
    <property type="entry name" value="Pectin_lyas_fold"/>
</dbReference>
<evidence type="ECO:0000256" key="4">
    <source>
        <dbReference type="ARBA" id="ARBA00022525"/>
    </source>
</evidence>
<dbReference type="EMBL" id="LR743592">
    <property type="protein sequence ID" value="CAA2620523.1"/>
    <property type="molecule type" value="Genomic_DNA"/>
</dbReference>
<dbReference type="GO" id="GO:0004650">
    <property type="term" value="F:polygalacturonase activity"/>
    <property type="evidence" value="ECO:0007669"/>
    <property type="project" value="InterPro"/>
</dbReference>
<dbReference type="InterPro" id="IPR000743">
    <property type="entry name" value="Glyco_hydro_28"/>
</dbReference>
<reference evidence="10 11" key="1">
    <citation type="submission" date="2019-12" db="EMBL/GenBank/DDBJ databases">
        <authorList>
            <person name="Scholz U."/>
            <person name="Mascher M."/>
            <person name="Fiebig A."/>
        </authorList>
    </citation>
    <scope>NUCLEOTIDE SEQUENCE</scope>
</reference>
<keyword evidence="9" id="KW-0732">Signal</keyword>
<feature type="chain" id="PRO_5029830160" evidence="9">
    <location>
        <begin position="23"/>
        <end position="364"/>
    </location>
</feature>
<dbReference type="SUPFAM" id="SSF51126">
    <property type="entry name" value="Pectin lyase-like"/>
    <property type="match status" value="1"/>
</dbReference>
<keyword evidence="6 8" id="KW-0326">Glycosidase</keyword>
<organism evidence="10">
    <name type="scientific">Spirodela intermedia</name>
    <name type="common">Intermediate duckweed</name>
    <dbReference type="NCBI Taxonomy" id="51605"/>
    <lineage>
        <taxon>Eukaryota</taxon>
        <taxon>Viridiplantae</taxon>
        <taxon>Streptophyta</taxon>
        <taxon>Embryophyta</taxon>
        <taxon>Tracheophyta</taxon>
        <taxon>Spermatophyta</taxon>
        <taxon>Magnoliopsida</taxon>
        <taxon>Liliopsida</taxon>
        <taxon>Araceae</taxon>
        <taxon>Lemnoideae</taxon>
        <taxon>Spirodela</taxon>
    </lineage>
</organism>
<protein>
    <submittedName>
        <fullName evidence="10">Uncharacterized protein</fullName>
    </submittedName>
</protein>
<evidence type="ECO:0000256" key="2">
    <source>
        <dbReference type="ARBA" id="ARBA00008834"/>
    </source>
</evidence>
<keyword evidence="5 8" id="KW-0378">Hydrolase</keyword>
<keyword evidence="7" id="KW-0961">Cell wall biogenesis/degradation</keyword>
<dbReference type="Gene3D" id="2.160.20.10">
    <property type="entry name" value="Single-stranded right-handed beta-helix, Pectin lyase-like"/>
    <property type="match status" value="1"/>
</dbReference>
<dbReference type="Pfam" id="PF00295">
    <property type="entry name" value="Glyco_hydro_28"/>
    <property type="match status" value="1"/>
</dbReference>
<dbReference type="AlphaFoldDB" id="A0A7I8IR43"/>
<evidence type="ECO:0000313" key="10">
    <source>
        <dbReference type="EMBL" id="CAA2620523.1"/>
    </source>
</evidence>
<dbReference type="Proteomes" id="UP001189122">
    <property type="component" value="Unassembled WGS sequence"/>
</dbReference>
<evidence type="ECO:0000256" key="9">
    <source>
        <dbReference type="SAM" id="SignalP"/>
    </source>
</evidence>
<keyword evidence="3" id="KW-0134">Cell wall</keyword>
<evidence type="ECO:0000256" key="3">
    <source>
        <dbReference type="ARBA" id="ARBA00022512"/>
    </source>
</evidence>